<evidence type="ECO:0000256" key="6">
    <source>
        <dbReference type="ARBA" id="ARBA00023136"/>
    </source>
</evidence>
<evidence type="ECO:0000256" key="4">
    <source>
        <dbReference type="ARBA" id="ARBA00022692"/>
    </source>
</evidence>
<comment type="similarity">
    <text evidence="8 9">Belongs to the TonB-dependent receptor family.</text>
</comment>
<dbReference type="InterPro" id="IPR012910">
    <property type="entry name" value="Plug_dom"/>
</dbReference>
<dbReference type="PROSITE" id="PS52016">
    <property type="entry name" value="TONB_DEPENDENT_REC_3"/>
    <property type="match status" value="1"/>
</dbReference>
<evidence type="ECO:0000259" key="12">
    <source>
        <dbReference type="Pfam" id="PF07715"/>
    </source>
</evidence>
<keyword evidence="13" id="KW-0675">Receptor</keyword>
<dbReference type="Proteomes" id="UP001165302">
    <property type="component" value="Unassembled WGS sequence"/>
</dbReference>
<keyword evidence="7 8" id="KW-0998">Cell outer membrane</keyword>
<evidence type="ECO:0000256" key="7">
    <source>
        <dbReference type="ARBA" id="ARBA00023237"/>
    </source>
</evidence>
<name>A0ABS7Z2D9_9SPHI</name>
<dbReference type="InterPro" id="IPR023996">
    <property type="entry name" value="TonB-dep_OMP_SusC/RagA"/>
</dbReference>
<evidence type="ECO:0000256" key="10">
    <source>
        <dbReference type="SAM" id="SignalP"/>
    </source>
</evidence>
<keyword evidence="3 8" id="KW-1134">Transmembrane beta strand</keyword>
<dbReference type="Pfam" id="PF00593">
    <property type="entry name" value="TonB_dep_Rec_b-barrel"/>
    <property type="match status" value="1"/>
</dbReference>
<dbReference type="Gene3D" id="2.40.170.20">
    <property type="entry name" value="TonB-dependent receptor, beta-barrel domain"/>
    <property type="match status" value="1"/>
</dbReference>
<protein>
    <submittedName>
        <fullName evidence="13">TonB-dependent receptor</fullName>
    </submittedName>
</protein>
<dbReference type="Gene3D" id="2.60.40.1120">
    <property type="entry name" value="Carboxypeptidase-like, regulatory domain"/>
    <property type="match status" value="1"/>
</dbReference>
<evidence type="ECO:0000256" key="3">
    <source>
        <dbReference type="ARBA" id="ARBA00022452"/>
    </source>
</evidence>
<keyword evidence="5 9" id="KW-0798">TonB box</keyword>
<comment type="subcellular location">
    <subcellularLocation>
        <location evidence="1 8">Cell outer membrane</location>
        <topology evidence="1 8">Multi-pass membrane protein</topology>
    </subcellularLocation>
</comment>
<dbReference type="SUPFAM" id="SSF56935">
    <property type="entry name" value="Porins"/>
    <property type="match status" value="1"/>
</dbReference>
<dbReference type="InterPro" id="IPR036942">
    <property type="entry name" value="Beta-barrel_TonB_sf"/>
</dbReference>
<dbReference type="InterPro" id="IPR037066">
    <property type="entry name" value="Plug_dom_sf"/>
</dbReference>
<dbReference type="Gene3D" id="2.170.130.10">
    <property type="entry name" value="TonB-dependent receptor, plug domain"/>
    <property type="match status" value="1"/>
</dbReference>
<feature type="domain" description="TonB-dependent receptor plug" evidence="12">
    <location>
        <begin position="114"/>
        <end position="221"/>
    </location>
</feature>
<comment type="caution">
    <text evidence="13">The sequence shown here is derived from an EMBL/GenBank/DDBJ whole genome shotgun (WGS) entry which is preliminary data.</text>
</comment>
<dbReference type="Pfam" id="PF07715">
    <property type="entry name" value="Plug"/>
    <property type="match status" value="1"/>
</dbReference>
<accession>A0ABS7Z2D9</accession>
<evidence type="ECO:0000256" key="8">
    <source>
        <dbReference type="PROSITE-ProRule" id="PRU01360"/>
    </source>
</evidence>
<reference evidence="13" key="1">
    <citation type="submission" date="2020-10" db="EMBL/GenBank/DDBJ databases">
        <authorList>
            <person name="Lu T."/>
            <person name="Wang Q."/>
            <person name="Han X."/>
        </authorList>
    </citation>
    <scope>NUCLEOTIDE SEQUENCE</scope>
    <source>
        <strain evidence="13">WQ 366</strain>
    </source>
</reference>
<sequence>MKQKLLSTMFAVACIASVSYAQERQVSGKVTTPEGAPIVGVSISVAGKSAATQTDASGSFTLTLSPGSTIVASSIGYQTQRINVGNSSVITVVLQSDDTDLEEVVVVAYGTAKKSEVTGSMATMSSADLEKRTVTNVSTALAGLAPGISVSSGNGQPGSGANIRLRGIGSMNASSAPLYVVDGAVFDGNIGDINADDIESISVLKDATSAALYGSRAGNGVILITTKRGKGAPKLNASFIQGVSQRGIQEYETVGTFDYYPLVFDAIKNSKMFPTSGAAMNEAAASQFALNNILKELVYNPFNVADKEILDATGKLNPNAQLKYDDFNWYDAIQRAGKRSDANLSLSGSADKSDYFVSLGYLNDQGYVLNSDFKRFNGRVNVNTQVKDWLKTGVNLTAASSTGSLAADASSGNAASFVNPFNFIRGLGSIYPVHAYDHSTGEPIYNSVNGEHYYDYGMHPGAKNRPSGASQGRHVVYETLLNNRLNVRNVLGGRGYIEIKFLKDFTFTPSVSVDVTNRNWDYTYNSTVGDGVSYNGLINSDNTITTSYTFNQILAYKKTIGSHNISAIAGHENYDYSYKYRSGSKTGQITSGITEFANYVTPRSVSGYLNENKIESYFAKGSYNYDQKYFFDGSFRRDGSSIFAEDNRWGSFFSIGGAWALSKENFMQDVNWVNDLRLKASYGQVGNNHLLDADGNRMYYGYQALYSLGYNNGSMPGISLYNLANPDLTWETSNTFNVGLNFAILNNRLRGELEYFKRGSDQLLMSVPLPLSASVSSQFRNVGSMYNKGVELSLTGDVIRKEGFGWTITKNISFFKNEITKMPSQTPVITSGTKRREEGKDFYAFWLRQYAGVDATDGSALYIPVDGTAAANIRTVNGVDYVTNQNNAKFAYSGSAIPDFSGSIMNNFDYKRFSLSFLINYQVGGKIYDSQYAGLMGTASYGKSYHVDALKAWTTTNTASDIPRMDAANSVNINAASTRWLIDASYLSISNLNLAYRLPSNVLDKLDMSAARVFFTGENLAIFSKRKGLNPSEGFDGTNNTTYLPSRMFSLGVNVSF</sequence>
<evidence type="ECO:0000313" key="13">
    <source>
        <dbReference type="EMBL" id="MCA5004343.1"/>
    </source>
</evidence>
<dbReference type="InterPro" id="IPR000531">
    <property type="entry name" value="Beta-barrel_TonB"/>
</dbReference>
<proteinExistence type="inferred from homology"/>
<dbReference type="InterPro" id="IPR039426">
    <property type="entry name" value="TonB-dep_rcpt-like"/>
</dbReference>
<evidence type="ECO:0000256" key="5">
    <source>
        <dbReference type="ARBA" id="ARBA00023077"/>
    </source>
</evidence>
<evidence type="ECO:0000259" key="11">
    <source>
        <dbReference type="Pfam" id="PF00593"/>
    </source>
</evidence>
<evidence type="ECO:0000256" key="1">
    <source>
        <dbReference type="ARBA" id="ARBA00004571"/>
    </source>
</evidence>
<feature type="signal peptide" evidence="10">
    <location>
        <begin position="1"/>
        <end position="21"/>
    </location>
</feature>
<evidence type="ECO:0000313" key="14">
    <source>
        <dbReference type="Proteomes" id="UP001165302"/>
    </source>
</evidence>
<keyword evidence="6 8" id="KW-0472">Membrane</keyword>
<gene>
    <name evidence="13" type="ORF">IPZ78_04120</name>
</gene>
<organism evidence="13 14">
    <name type="scientific">Sphingobacterium bovistauri</name>
    <dbReference type="NCBI Taxonomy" id="2781959"/>
    <lineage>
        <taxon>Bacteria</taxon>
        <taxon>Pseudomonadati</taxon>
        <taxon>Bacteroidota</taxon>
        <taxon>Sphingobacteriia</taxon>
        <taxon>Sphingobacteriales</taxon>
        <taxon>Sphingobacteriaceae</taxon>
        <taxon>Sphingobacterium</taxon>
    </lineage>
</organism>
<dbReference type="Pfam" id="PF13715">
    <property type="entry name" value="CarbopepD_reg_2"/>
    <property type="match status" value="1"/>
</dbReference>
<evidence type="ECO:0000256" key="9">
    <source>
        <dbReference type="RuleBase" id="RU003357"/>
    </source>
</evidence>
<dbReference type="InterPro" id="IPR023997">
    <property type="entry name" value="TonB-dep_OMP_SusC/RagA_CS"/>
</dbReference>
<keyword evidence="14" id="KW-1185">Reference proteome</keyword>
<keyword evidence="4 8" id="KW-0812">Transmembrane</keyword>
<dbReference type="InterPro" id="IPR008969">
    <property type="entry name" value="CarboxyPept-like_regulatory"/>
</dbReference>
<keyword evidence="10" id="KW-0732">Signal</keyword>
<dbReference type="NCBIfam" id="TIGR04057">
    <property type="entry name" value="SusC_RagA_signa"/>
    <property type="match status" value="1"/>
</dbReference>
<dbReference type="SUPFAM" id="SSF49464">
    <property type="entry name" value="Carboxypeptidase regulatory domain-like"/>
    <property type="match status" value="1"/>
</dbReference>
<feature type="chain" id="PRO_5046977663" evidence="10">
    <location>
        <begin position="22"/>
        <end position="1057"/>
    </location>
</feature>
<dbReference type="NCBIfam" id="TIGR04056">
    <property type="entry name" value="OMP_RagA_SusC"/>
    <property type="match status" value="1"/>
</dbReference>
<dbReference type="EMBL" id="JADEYP010000005">
    <property type="protein sequence ID" value="MCA5004343.1"/>
    <property type="molecule type" value="Genomic_DNA"/>
</dbReference>
<feature type="domain" description="TonB-dependent receptor-like beta-barrel" evidence="11">
    <location>
        <begin position="445"/>
        <end position="1020"/>
    </location>
</feature>
<dbReference type="RefSeq" id="WP_225551670.1">
    <property type="nucleotide sequence ID" value="NZ_JADEYP010000005.1"/>
</dbReference>
<keyword evidence="2 8" id="KW-0813">Transport</keyword>
<evidence type="ECO:0000256" key="2">
    <source>
        <dbReference type="ARBA" id="ARBA00022448"/>
    </source>
</evidence>